<evidence type="ECO:0000313" key="4">
    <source>
        <dbReference type="EMBL" id="KAJ6637395.1"/>
    </source>
</evidence>
<keyword evidence="5" id="KW-1185">Reference proteome</keyword>
<organism evidence="4 5">
    <name type="scientific">Pseudolycoriella hygida</name>
    <dbReference type="NCBI Taxonomy" id="35572"/>
    <lineage>
        <taxon>Eukaryota</taxon>
        <taxon>Metazoa</taxon>
        <taxon>Ecdysozoa</taxon>
        <taxon>Arthropoda</taxon>
        <taxon>Hexapoda</taxon>
        <taxon>Insecta</taxon>
        <taxon>Pterygota</taxon>
        <taxon>Neoptera</taxon>
        <taxon>Endopterygota</taxon>
        <taxon>Diptera</taxon>
        <taxon>Nematocera</taxon>
        <taxon>Sciaroidea</taxon>
        <taxon>Sciaridae</taxon>
        <taxon>Pseudolycoriella</taxon>
    </lineage>
</organism>
<dbReference type="Proteomes" id="UP001151699">
    <property type="component" value="Chromosome X"/>
</dbReference>
<evidence type="ECO:0000259" key="3">
    <source>
        <dbReference type="Pfam" id="PF00857"/>
    </source>
</evidence>
<dbReference type="Gene3D" id="3.40.50.850">
    <property type="entry name" value="Isochorismatase-like"/>
    <property type="match status" value="1"/>
</dbReference>
<dbReference type="Pfam" id="PF00857">
    <property type="entry name" value="Isochorismatase"/>
    <property type="match status" value="1"/>
</dbReference>
<dbReference type="OrthoDB" id="269496at2759"/>
<dbReference type="PANTHER" id="PTHR14119">
    <property type="entry name" value="HYDROLASE"/>
    <property type="match status" value="1"/>
</dbReference>
<dbReference type="CDD" id="cd01012">
    <property type="entry name" value="YcaC_related"/>
    <property type="match status" value="1"/>
</dbReference>
<dbReference type="AlphaFoldDB" id="A0A9Q0RX36"/>
<dbReference type="SUPFAM" id="SSF52499">
    <property type="entry name" value="Isochorismatase-like hydrolases"/>
    <property type="match status" value="1"/>
</dbReference>
<evidence type="ECO:0000256" key="2">
    <source>
        <dbReference type="ARBA" id="ARBA00040688"/>
    </source>
</evidence>
<protein>
    <recommendedName>
        <fullName evidence="2">Isochorismatase domain-containing protein 1</fullName>
    </recommendedName>
</protein>
<reference evidence="4" key="1">
    <citation type="submission" date="2022-07" db="EMBL/GenBank/DDBJ databases">
        <authorList>
            <person name="Trinca V."/>
            <person name="Uliana J.V.C."/>
            <person name="Torres T.T."/>
            <person name="Ward R.J."/>
            <person name="Monesi N."/>
        </authorList>
    </citation>
    <scope>NUCLEOTIDE SEQUENCE</scope>
    <source>
        <strain evidence="4">HSMRA1968</strain>
        <tissue evidence="4">Whole embryos</tissue>
    </source>
</reference>
<gene>
    <name evidence="4" type="primary">ISOC1</name>
    <name evidence="4" type="ORF">Bhyg_10125</name>
</gene>
<dbReference type="InterPro" id="IPR036380">
    <property type="entry name" value="Isochorismatase-like_sf"/>
</dbReference>
<dbReference type="FunFam" id="3.40.50.850:FF:000001">
    <property type="entry name" value="Isochorismatase domain-containing protein 1"/>
    <property type="match status" value="1"/>
</dbReference>
<sequence length="201" mass="22592">MSGQVLKQIGFLNLKKTLFLLCDVQEKFRPAMKNFDSMILNTKKLIDAGKCLDVPLICTEQYPEKLGNIVKELDINHAKGVYPKSLFSMAIPEINSKIKELFGSNLESVVIFGIEAHICVEQTAMDFRAQGLDVHIVADCSLSRSPEDRNFAFERMKQIGCFVTTSENVIFKLLKTKDNPKFNDVRKLISEVSADTGLSKL</sequence>
<dbReference type="InterPro" id="IPR000868">
    <property type="entry name" value="Isochorismatase-like_dom"/>
</dbReference>
<comment type="similarity">
    <text evidence="1">Belongs to the isochorismatase family.</text>
</comment>
<dbReference type="EMBL" id="WJQU01000003">
    <property type="protein sequence ID" value="KAJ6637395.1"/>
    <property type="molecule type" value="Genomic_DNA"/>
</dbReference>
<evidence type="ECO:0000256" key="1">
    <source>
        <dbReference type="ARBA" id="ARBA00006336"/>
    </source>
</evidence>
<comment type="caution">
    <text evidence="4">The sequence shown here is derived from an EMBL/GenBank/DDBJ whole genome shotgun (WGS) entry which is preliminary data.</text>
</comment>
<accession>A0A9Q0RX36</accession>
<evidence type="ECO:0000313" key="5">
    <source>
        <dbReference type="Proteomes" id="UP001151699"/>
    </source>
</evidence>
<proteinExistence type="inferred from homology"/>
<dbReference type="InterPro" id="IPR050993">
    <property type="entry name" value="Isochorismatase_domain"/>
</dbReference>
<dbReference type="PANTHER" id="PTHR14119:SF17">
    <property type="entry name" value="ISOCHORISMATASE DOMAIN-CONTAINING PROTEIN 1"/>
    <property type="match status" value="1"/>
</dbReference>
<feature type="domain" description="Isochorismatase-like" evidence="3">
    <location>
        <begin position="17"/>
        <end position="167"/>
    </location>
</feature>
<name>A0A9Q0RX36_9DIPT</name>